<accession>A0A7S0SS55</accession>
<name>A0A7S0SS55_9CHLO</name>
<dbReference type="EMBL" id="HBFC01027723">
    <property type="protein sequence ID" value="CAD8715169.1"/>
    <property type="molecule type" value="Transcribed_RNA"/>
</dbReference>
<organism evidence="2">
    <name type="scientific">Mantoniella antarctica</name>
    <dbReference type="NCBI Taxonomy" id="81844"/>
    <lineage>
        <taxon>Eukaryota</taxon>
        <taxon>Viridiplantae</taxon>
        <taxon>Chlorophyta</taxon>
        <taxon>Mamiellophyceae</taxon>
        <taxon>Mamiellales</taxon>
        <taxon>Mamiellaceae</taxon>
        <taxon>Mantoniella</taxon>
    </lineage>
</organism>
<reference evidence="2" key="1">
    <citation type="submission" date="2021-01" db="EMBL/GenBank/DDBJ databases">
        <authorList>
            <person name="Corre E."/>
            <person name="Pelletier E."/>
            <person name="Niang G."/>
            <person name="Scheremetjew M."/>
            <person name="Finn R."/>
            <person name="Kale V."/>
            <person name="Holt S."/>
            <person name="Cochrane G."/>
            <person name="Meng A."/>
            <person name="Brown T."/>
            <person name="Cohen L."/>
        </authorList>
    </citation>
    <scope>NUCLEOTIDE SEQUENCE</scope>
    <source>
        <strain evidence="2">SL-175</strain>
    </source>
</reference>
<sequence length="397" mass="39909">MAGGRRITSGLGGTLLRLLVLVATTHALVLAAPTVVITAPAHTSPTNASPVHLVVTFSEEVSGFGATGIPTELVITGGSFVRTSFFANDALVYHLSVTPAGTLGTLRVVASAAAGTSKSSSEASLESAPFELAYDRIKPSATFTPGLSALPSRVTPILLTLTWSKPITGFDAPPGSWLTRVNVSGGQVTSSSSSVGANPMYALSVVPAPAPAGAKVGAVGITVAAGAATDAASNGNDALTYSHAFDYEAPSPAITSSAANLRSNPIPVVIDWSEAVTPDLTLADVEVTWTGAGAGAATNFRKTAAGQFALDLVPASAAAEAQVRVRAGVVADAAGNANDGTALLLVRYDTVAPAAVYGVLGGRLPTNLDPITVDFNFSKAVTQFRLEGVTLVSGGGR</sequence>
<evidence type="ECO:0000313" key="2">
    <source>
        <dbReference type="EMBL" id="CAD8715169.1"/>
    </source>
</evidence>
<proteinExistence type="predicted"/>
<protein>
    <recommendedName>
        <fullName evidence="3">Bacterial Ig-like domain-containing protein</fullName>
    </recommendedName>
</protein>
<feature type="signal peptide" evidence="1">
    <location>
        <begin position="1"/>
        <end position="31"/>
    </location>
</feature>
<dbReference type="PANTHER" id="PTHR34677">
    <property type="match status" value="1"/>
</dbReference>
<evidence type="ECO:0008006" key="3">
    <source>
        <dbReference type="Google" id="ProtNLM"/>
    </source>
</evidence>
<dbReference type="PANTHER" id="PTHR34677:SF3">
    <property type="entry name" value="BACTERIAL IG-LIKE DOMAIN-CONTAINING PROTEIN"/>
    <property type="match status" value="1"/>
</dbReference>
<dbReference type="AlphaFoldDB" id="A0A7S0SS55"/>
<keyword evidence="1" id="KW-0732">Signal</keyword>
<evidence type="ECO:0000256" key="1">
    <source>
        <dbReference type="SAM" id="SignalP"/>
    </source>
</evidence>
<gene>
    <name evidence="2" type="ORF">MANT1106_LOCUS16642</name>
</gene>
<feature type="chain" id="PRO_5030705495" description="Bacterial Ig-like domain-containing protein" evidence="1">
    <location>
        <begin position="32"/>
        <end position="397"/>
    </location>
</feature>